<dbReference type="InterPro" id="IPR002059">
    <property type="entry name" value="CSP_DNA-bd"/>
</dbReference>
<dbReference type="RefSeq" id="XP_009032755.1">
    <property type="nucleotide sequence ID" value="XM_009034507.1"/>
</dbReference>
<organism evidence="5">
    <name type="scientific">Aureococcus anophagefferens</name>
    <name type="common">Harmful bloom alga</name>
    <dbReference type="NCBI Taxonomy" id="44056"/>
    <lineage>
        <taxon>Eukaryota</taxon>
        <taxon>Sar</taxon>
        <taxon>Stramenopiles</taxon>
        <taxon>Ochrophyta</taxon>
        <taxon>Pelagophyceae</taxon>
        <taxon>Pelagomonadales</taxon>
        <taxon>Pelagomonadaceae</taxon>
        <taxon>Aureococcus</taxon>
    </lineage>
</organism>
<proteinExistence type="predicted"/>
<sequence>MLTQPSALAMLLCATSATAFVARSLRPALRTPSSLADARLVSSASSEEDAPTPSSATATTLPKLLVFDLDHTLWTPELYTLRRLPGYQTAAAPGPVADADVSLFPGAAAVLEAVATEPRWRNTKCACASRTNKGPWARSLLSQFEAGGKSLDELMAYQEIYTGGKARHFEALRDKSGVAYEDMLFFDDARDGKYGNCEAVARLGVMSVHTPGGLDAALFDHALAAYAERRDAGRDVGVIVDRPAGAGGAAATIKSWRPEKGFGFCTVPGEAKDVFFHRSSVSGSVDALRAGAEVTVTVGRDGRGRKQCDSVALAGAEDADVVRVPCFSMNMPFAGLVAHGYKTLETRNHTMFVPLEGQTVALHVGRRTYPDGGAHRDIMARDGLSEADIDRLTTLPDGAARGTIVALVDVGETVLVDDVAERSLLAVETGAVATGAAMGRYLTTMKNARFLDAPVPTRGRPGFFDAAIPRALAEKYGALVWSMDVGGAAPCLFLVIGFIFMVTPPYNWHETLLTNACTAEVPLDQENVKPLFGMLTHAAFFIGELNWGMASVHLMNWLGFEPALAAAPVVVLISSGIVKIKLGKGGPTGLPIHGPPAPVPQLAILLGLVVFSNAVHACATGGVKRAPGPTDLAEYAAGCAAIFGVPHLLSQYHLATSPWTGAPISRGKAA</sequence>
<dbReference type="InParanoid" id="F0XVB9"/>
<dbReference type="SFLD" id="SFLDG01129">
    <property type="entry name" value="C1.5:_HAD__Beta-PGM__Phosphata"/>
    <property type="match status" value="1"/>
</dbReference>
<keyword evidence="1" id="KW-1133">Transmembrane helix</keyword>
<dbReference type="SFLD" id="SFLDG01131">
    <property type="entry name" value="C1.5.2:_MDP_Like"/>
    <property type="match status" value="1"/>
</dbReference>
<feature type="signal peptide" evidence="2">
    <location>
        <begin position="1"/>
        <end position="19"/>
    </location>
</feature>
<dbReference type="GO" id="GO:0003993">
    <property type="term" value="F:acid phosphatase activity"/>
    <property type="evidence" value="ECO:0007669"/>
    <property type="project" value="TreeGrafter"/>
</dbReference>
<dbReference type="CDD" id="cd04458">
    <property type="entry name" value="CSP_CDS"/>
    <property type="match status" value="1"/>
</dbReference>
<evidence type="ECO:0000256" key="1">
    <source>
        <dbReference type="SAM" id="Phobius"/>
    </source>
</evidence>
<dbReference type="InterPro" id="IPR012340">
    <property type="entry name" value="NA-bd_OB-fold"/>
</dbReference>
<dbReference type="eggNOG" id="KOG4549">
    <property type="taxonomic scope" value="Eukaryota"/>
</dbReference>
<dbReference type="Gene3D" id="2.40.50.140">
    <property type="entry name" value="Nucleic acid-binding proteins"/>
    <property type="match status" value="1"/>
</dbReference>
<dbReference type="EMBL" id="GL833120">
    <property type="protein sequence ID" value="EGB13159.1"/>
    <property type="molecule type" value="Genomic_DNA"/>
</dbReference>
<dbReference type="Proteomes" id="UP000002729">
    <property type="component" value="Unassembled WGS sequence"/>
</dbReference>
<dbReference type="GO" id="GO:0003676">
    <property type="term" value="F:nucleic acid binding"/>
    <property type="evidence" value="ECO:0007669"/>
    <property type="project" value="InterPro"/>
</dbReference>
<dbReference type="InterPro" id="IPR023214">
    <property type="entry name" value="HAD_sf"/>
</dbReference>
<dbReference type="PANTHER" id="PTHR17901">
    <property type="entry name" value="MAGNESIUM-DEPENDENT PHOSPHATASE 1 MDP1"/>
    <property type="match status" value="1"/>
</dbReference>
<feature type="chain" id="PRO_5003260458" description="CSD domain-containing protein" evidence="2">
    <location>
        <begin position="20"/>
        <end position="670"/>
    </location>
</feature>
<keyword evidence="1" id="KW-0472">Membrane</keyword>
<dbReference type="SMART" id="SM00357">
    <property type="entry name" value="CSP"/>
    <property type="match status" value="1"/>
</dbReference>
<keyword evidence="5" id="KW-1185">Reference proteome</keyword>
<feature type="domain" description="CSD" evidence="3">
    <location>
        <begin position="248"/>
        <end position="313"/>
    </location>
</feature>
<evidence type="ECO:0000313" key="4">
    <source>
        <dbReference type="EMBL" id="EGB13159.1"/>
    </source>
</evidence>
<dbReference type="AlphaFoldDB" id="F0XVB9"/>
<dbReference type="InterPro" id="IPR036412">
    <property type="entry name" value="HAD-like_sf"/>
</dbReference>
<dbReference type="InterPro" id="IPR011129">
    <property type="entry name" value="CSD"/>
</dbReference>
<evidence type="ECO:0000313" key="5">
    <source>
        <dbReference type="Proteomes" id="UP000002729"/>
    </source>
</evidence>
<dbReference type="KEGG" id="aaf:AURANDRAFT_60508"/>
<dbReference type="SUPFAM" id="SSF88697">
    <property type="entry name" value="PUA domain-like"/>
    <property type="match status" value="1"/>
</dbReference>
<dbReference type="OrthoDB" id="2865258at2759"/>
<dbReference type="OMA" id="HEYFFHE"/>
<keyword evidence="1" id="KW-0812">Transmembrane</keyword>
<dbReference type="PANTHER" id="PTHR17901:SF14">
    <property type="entry name" value="MAGNESIUM-DEPENDENT PHOSPHATASE 1"/>
    <property type="match status" value="1"/>
</dbReference>
<dbReference type="SUPFAM" id="SSF50249">
    <property type="entry name" value="Nucleic acid-binding proteins"/>
    <property type="match status" value="1"/>
</dbReference>
<gene>
    <name evidence="4" type="ORF">AURANDRAFT_60508</name>
</gene>
<dbReference type="Gene3D" id="3.40.50.1000">
    <property type="entry name" value="HAD superfamily/HAD-like"/>
    <property type="match status" value="1"/>
</dbReference>
<dbReference type="Pfam" id="PF00313">
    <property type="entry name" value="CSD"/>
    <property type="match status" value="1"/>
</dbReference>
<feature type="transmembrane region" description="Helical" evidence="1">
    <location>
        <begin position="478"/>
        <end position="502"/>
    </location>
</feature>
<reference evidence="4 5" key="1">
    <citation type="journal article" date="2011" name="Proc. Natl. Acad. Sci. U.S.A.">
        <title>Niche of harmful alga Aureococcus anophagefferens revealed through ecogenomics.</title>
        <authorList>
            <person name="Gobler C.J."/>
            <person name="Berry D.L."/>
            <person name="Dyhrman S.T."/>
            <person name="Wilhelm S.W."/>
            <person name="Salamov A."/>
            <person name="Lobanov A.V."/>
            <person name="Zhang Y."/>
            <person name="Collier J.L."/>
            <person name="Wurch L.L."/>
            <person name="Kustka A.B."/>
            <person name="Dill B.D."/>
            <person name="Shah M."/>
            <person name="VerBerkmoes N.C."/>
            <person name="Kuo A."/>
            <person name="Terry A."/>
            <person name="Pangilinan J."/>
            <person name="Lindquist E.A."/>
            <person name="Lucas S."/>
            <person name="Paulsen I.T."/>
            <person name="Hattenrath-Lehmann T.K."/>
            <person name="Talmage S.C."/>
            <person name="Walker E.A."/>
            <person name="Koch F."/>
            <person name="Burson A.M."/>
            <person name="Marcoval M.A."/>
            <person name="Tang Y.Z."/>
            <person name="Lecleir G.R."/>
            <person name="Coyne K.J."/>
            <person name="Berg G.M."/>
            <person name="Bertrand E.M."/>
            <person name="Saito M.A."/>
            <person name="Gladyshev V.N."/>
            <person name="Grigoriev I.V."/>
        </authorList>
    </citation>
    <scope>NUCLEOTIDE SEQUENCE [LARGE SCALE GENOMIC DNA]</scope>
    <source>
        <strain evidence="5">CCMP 1984</strain>
    </source>
</reference>
<dbReference type="SFLD" id="SFLDS00003">
    <property type="entry name" value="Haloacid_Dehalogenase"/>
    <property type="match status" value="1"/>
</dbReference>
<evidence type="ECO:0000256" key="2">
    <source>
        <dbReference type="SAM" id="SignalP"/>
    </source>
</evidence>
<keyword evidence="2" id="KW-0732">Signal</keyword>
<name>F0XVB9_AURAN</name>
<protein>
    <recommendedName>
        <fullName evidence="3">CSD domain-containing protein</fullName>
    </recommendedName>
</protein>
<dbReference type="Pfam" id="PF12689">
    <property type="entry name" value="Acid_PPase"/>
    <property type="match status" value="1"/>
</dbReference>
<dbReference type="InterPro" id="IPR015947">
    <property type="entry name" value="PUA-like_sf"/>
</dbReference>
<dbReference type="InterPro" id="IPR010036">
    <property type="entry name" value="MDP_1_eu_arc"/>
</dbReference>
<evidence type="ECO:0000259" key="3">
    <source>
        <dbReference type="PROSITE" id="PS51857"/>
    </source>
</evidence>
<dbReference type="SUPFAM" id="SSF56784">
    <property type="entry name" value="HAD-like"/>
    <property type="match status" value="1"/>
</dbReference>
<dbReference type="GeneID" id="20223041"/>
<accession>F0XVB9</accession>
<dbReference type="PROSITE" id="PS51857">
    <property type="entry name" value="CSD_2"/>
    <property type="match status" value="1"/>
</dbReference>